<dbReference type="Pfam" id="PF03109">
    <property type="entry name" value="ABC1"/>
    <property type="match status" value="1"/>
</dbReference>
<evidence type="ECO:0000313" key="6">
    <source>
        <dbReference type="EMBL" id="NKF23790.1"/>
    </source>
</evidence>
<gene>
    <name evidence="6" type="ORF">G7Y82_15860</name>
</gene>
<dbReference type="InterPro" id="IPR051409">
    <property type="entry name" value="Atypical_kinase_ADCK"/>
</dbReference>
<evidence type="ECO:0000256" key="3">
    <source>
        <dbReference type="ARBA" id="ARBA00022741"/>
    </source>
</evidence>
<comment type="caution">
    <text evidence="6">The sequence shown here is derived from an EMBL/GenBank/DDBJ whole genome shotgun (WGS) entry which is preliminary data.</text>
</comment>
<dbReference type="CDD" id="cd13970">
    <property type="entry name" value="ABC1_ADCK3"/>
    <property type="match status" value="1"/>
</dbReference>
<dbReference type="GO" id="GO:0016301">
    <property type="term" value="F:kinase activity"/>
    <property type="evidence" value="ECO:0007669"/>
    <property type="project" value="UniProtKB-KW"/>
</dbReference>
<evidence type="ECO:0000259" key="5">
    <source>
        <dbReference type="Pfam" id="PF03109"/>
    </source>
</evidence>
<sequence length="476" mass="53405">MASRDEGGRKKSSIVTLKTKPFERSLALTRLGVGAGAKIMAHSLTNIFRGEISRDSANRDFYERQAQILADELGRLKGSVMKAGQMLSLYGQYFLPEEAVIVLSQLQDDTPPVAWKVVQPVLERNLGKTRLRELDIDTEAMAAASLGQVHRARRKSDGLELCVKIQYPGVADAIESDINTLSRLLIMTRLTPKGLNLGPVFNEVREMLYREVDYKSEADFTRRFAQRLAGDDRFVVPQVIDDYSTPQVLTTTYEANVSVRSPQVQKLGLARRNRLGEAFFELFCNEFFRWGMVQSDPHFGNYRFRIGERAEDDRIVLLDFGATRLFPRPFVSAYSDIVEGALRHDRAQVVRGAKAIGLMNEKMPDAALDAFVAMCEAIVEPFEPADSERADAKLRNANGAYRWGDSDLPMRMGRVAATNALSVHFRVPPREIVFLHRRLAGVFIMLATLRCELDAREPLLAALHDAHDGRAKSTAE</sequence>
<name>A0A969WFH9_9GAMM</name>
<evidence type="ECO:0000256" key="2">
    <source>
        <dbReference type="ARBA" id="ARBA00022679"/>
    </source>
</evidence>
<comment type="similarity">
    <text evidence="1">Belongs to the protein kinase superfamily. ADCK protein kinase family.</text>
</comment>
<dbReference type="AlphaFoldDB" id="A0A969WFH9"/>
<proteinExistence type="inferred from homology"/>
<dbReference type="GO" id="GO:0006744">
    <property type="term" value="P:ubiquinone biosynthetic process"/>
    <property type="evidence" value="ECO:0007669"/>
    <property type="project" value="TreeGrafter"/>
</dbReference>
<keyword evidence="4" id="KW-0067">ATP-binding</keyword>
<evidence type="ECO:0000256" key="1">
    <source>
        <dbReference type="ARBA" id="ARBA00009670"/>
    </source>
</evidence>
<accession>A0A969WFH9</accession>
<evidence type="ECO:0000256" key="4">
    <source>
        <dbReference type="ARBA" id="ARBA00022840"/>
    </source>
</evidence>
<keyword evidence="2" id="KW-0808">Transferase</keyword>
<protein>
    <submittedName>
        <fullName evidence="6">AarF/ABC1/UbiB kinase family protein</fullName>
    </submittedName>
</protein>
<keyword evidence="3" id="KW-0547">Nucleotide-binding</keyword>
<dbReference type="InterPro" id="IPR004147">
    <property type="entry name" value="ABC1_dom"/>
</dbReference>
<reference evidence="6" key="1">
    <citation type="submission" date="2020-03" db="EMBL/GenBank/DDBJ databases">
        <title>Solimonas marina sp. nov., isolated from deep seawater of the Pacific Ocean.</title>
        <authorList>
            <person name="Liu X."/>
            <person name="Lai Q."/>
            <person name="Sun F."/>
            <person name="Gai Y."/>
            <person name="Li G."/>
            <person name="Shao Z."/>
        </authorList>
    </citation>
    <scope>NUCLEOTIDE SEQUENCE</scope>
    <source>
        <strain evidence="6">C16B3</strain>
    </source>
</reference>
<dbReference type="PANTHER" id="PTHR43851">
    <property type="match status" value="1"/>
</dbReference>
<feature type="domain" description="ABC1 atypical kinase-like" evidence="5">
    <location>
        <begin position="105"/>
        <end position="350"/>
    </location>
</feature>
<dbReference type="PANTHER" id="PTHR43851:SF3">
    <property type="entry name" value="COENZYME Q8"/>
    <property type="match status" value="1"/>
</dbReference>
<keyword evidence="6" id="KW-0418">Kinase</keyword>
<dbReference type="InterPro" id="IPR011009">
    <property type="entry name" value="Kinase-like_dom_sf"/>
</dbReference>
<keyword evidence="7" id="KW-1185">Reference proteome</keyword>
<dbReference type="EMBL" id="JAAVXB010000009">
    <property type="protein sequence ID" value="NKF23790.1"/>
    <property type="molecule type" value="Genomic_DNA"/>
</dbReference>
<organism evidence="6 7">
    <name type="scientific">Solimonas marina</name>
    <dbReference type="NCBI Taxonomy" id="2714601"/>
    <lineage>
        <taxon>Bacteria</taxon>
        <taxon>Pseudomonadati</taxon>
        <taxon>Pseudomonadota</taxon>
        <taxon>Gammaproteobacteria</taxon>
        <taxon>Nevskiales</taxon>
        <taxon>Nevskiaceae</taxon>
        <taxon>Solimonas</taxon>
    </lineage>
</organism>
<dbReference type="InterPro" id="IPR034646">
    <property type="entry name" value="ADCK3_dom"/>
</dbReference>
<dbReference type="SUPFAM" id="SSF56112">
    <property type="entry name" value="Protein kinase-like (PK-like)"/>
    <property type="match status" value="1"/>
</dbReference>
<dbReference type="GO" id="GO:0005524">
    <property type="term" value="F:ATP binding"/>
    <property type="evidence" value="ECO:0007669"/>
    <property type="project" value="UniProtKB-KW"/>
</dbReference>
<evidence type="ECO:0000313" key="7">
    <source>
        <dbReference type="Proteomes" id="UP000653472"/>
    </source>
</evidence>
<dbReference type="Proteomes" id="UP000653472">
    <property type="component" value="Unassembled WGS sequence"/>
</dbReference>